<organism evidence="2 3">
    <name type="scientific">Klebsormidium nitens</name>
    <name type="common">Green alga</name>
    <name type="synonym">Ulothrix nitens</name>
    <dbReference type="NCBI Taxonomy" id="105231"/>
    <lineage>
        <taxon>Eukaryota</taxon>
        <taxon>Viridiplantae</taxon>
        <taxon>Streptophyta</taxon>
        <taxon>Klebsormidiophyceae</taxon>
        <taxon>Klebsormidiales</taxon>
        <taxon>Klebsormidiaceae</taxon>
        <taxon>Klebsormidium</taxon>
    </lineage>
</organism>
<feature type="compositionally biased region" description="Low complexity" evidence="1">
    <location>
        <begin position="115"/>
        <end position="128"/>
    </location>
</feature>
<feature type="compositionally biased region" description="Basic residues" evidence="1">
    <location>
        <begin position="255"/>
        <end position="275"/>
    </location>
</feature>
<proteinExistence type="predicted"/>
<dbReference type="EMBL" id="DF237559">
    <property type="protein sequence ID" value="GAQ90186.1"/>
    <property type="molecule type" value="Genomic_DNA"/>
</dbReference>
<accession>A0A1Y1IN52</accession>
<gene>
    <name evidence="2" type="ORF">KFL_006100035</name>
</gene>
<dbReference type="Proteomes" id="UP000054558">
    <property type="component" value="Unassembled WGS sequence"/>
</dbReference>
<feature type="compositionally biased region" description="Basic and acidic residues" evidence="1">
    <location>
        <begin position="41"/>
        <end position="77"/>
    </location>
</feature>
<feature type="compositionally biased region" description="Basic and acidic residues" evidence="1">
    <location>
        <begin position="93"/>
        <end position="103"/>
    </location>
</feature>
<protein>
    <submittedName>
        <fullName evidence="2">Uncharacterized protein</fullName>
    </submittedName>
</protein>
<evidence type="ECO:0000256" key="1">
    <source>
        <dbReference type="SAM" id="MobiDB-lite"/>
    </source>
</evidence>
<name>A0A1Y1IN52_KLENI</name>
<feature type="compositionally biased region" description="Polar residues" evidence="1">
    <location>
        <begin position="162"/>
        <end position="185"/>
    </location>
</feature>
<feature type="compositionally biased region" description="Gly residues" evidence="1">
    <location>
        <begin position="205"/>
        <end position="219"/>
    </location>
</feature>
<dbReference type="AlphaFoldDB" id="A0A1Y1IN52"/>
<feature type="region of interest" description="Disordered" evidence="1">
    <location>
        <begin position="36"/>
        <end position="275"/>
    </location>
</feature>
<keyword evidence="3" id="KW-1185">Reference proteome</keyword>
<evidence type="ECO:0000313" key="2">
    <source>
        <dbReference type="EMBL" id="GAQ90186.1"/>
    </source>
</evidence>
<reference evidence="2 3" key="1">
    <citation type="journal article" date="2014" name="Nat. Commun.">
        <title>Klebsormidium flaccidum genome reveals primary factors for plant terrestrial adaptation.</title>
        <authorList>
            <person name="Hori K."/>
            <person name="Maruyama F."/>
            <person name="Fujisawa T."/>
            <person name="Togashi T."/>
            <person name="Yamamoto N."/>
            <person name="Seo M."/>
            <person name="Sato S."/>
            <person name="Yamada T."/>
            <person name="Mori H."/>
            <person name="Tajima N."/>
            <person name="Moriyama T."/>
            <person name="Ikeuchi M."/>
            <person name="Watanabe M."/>
            <person name="Wada H."/>
            <person name="Kobayashi K."/>
            <person name="Saito M."/>
            <person name="Masuda T."/>
            <person name="Sasaki-Sekimoto Y."/>
            <person name="Mashiguchi K."/>
            <person name="Awai K."/>
            <person name="Shimojima M."/>
            <person name="Masuda S."/>
            <person name="Iwai M."/>
            <person name="Nobusawa T."/>
            <person name="Narise T."/>
            <person name="Kondo S."/>
            <person name="Saito H."/>
            <person name="Sato R."/>
            <person name="Murakawa M."/>
            <person name="Ihara Y."/>
            <person name="Oshima-Yamada Y."/>
            <person name="Ohtaka K."/>
            <person name="Satoh M."/>
            <person name="Sonobe K."/>
            <person name="Ishii M."/>
            <person name="Ohtani R."/>
            <person name="Kanamori-Sato M."/>
            <person name="Honoki R."/>
            <person name="Miyazaki D."/>
            <person name="Mochizuki H."/>
            <person name="Umetsu J."/>
            <person name="Higashi K."/>
            <person name="Shibata D."/>
            <person name="Kamiya Y."/>
            <person name="Sato N."/>
            <person name="Nakamura Y."/>
            <person name="Tabata S."/>
            <person name="Ida S."/>
            <person name="Kurokawa K."/>
            <person name="Ohta H."/>
        </authorList>
    </citation>
    <scope>NUCLEOTIDE SEQUENCE [LARGE SCALE GENOMIC DNA]</scope>
    <source>
        <strain evidence="2 3">NIES-2285</strain>
    </source>
</reference>
<sequence>MPKDGSVENPASSSENPLQTILELLRLTEKKEAGMEVEEGMVERGADKAGEKGADSVDRGLMKKPESDLLEKPKGDEEGVEGAGGADLKVGQHHMEFREKGPSDAETASAKARLDATATSTASDPPTSERNGTSGKARQRSRGGARGAGPTPLSEAVLPEKSQVTGTTTIETDAGQSVCEGSSKSPGVKDGGLGRGPSVIAEQPAGGGGLEPGPGGGGWADEITSLAETPGDIPNQLKEGGEQAATKPQKGSRLPTRKASRRPRRSRKRRRVRPP</sequence>
<evidence type="ECO:0000313" key="3">
    <source>
        <dbReference type="Proteomes" id="UP000054558"/>
    </source>
</evidence>